<accession>A0AAD8KYK2</accession>
<protein>
    <submittedName>
        <fullName evidence="1">Uncharacterized protein</fullName>
    </submittedName>
</protein>
<gene>
    <name evidence="1" type="ORF">QVD17_08017</name>
</gene>
<comment type="caution">
    <text evidence="1">The sequence shown here is derived from an EMBL/GenBank/DDBJ whole genome shotgun (WGS) entry which is preliminary data.</text>
</comment>
<sequence>MTETVNDIRTQRSKLQFTLTNITYPATKKYLLRTNCGSFSIVLSSSLRHQIRHYGICFTNLYTRRNTELVIVVVGIWL</sequence>
<reference evidence="1" key="1">
    <citation type="journal article" date="2023" name="bioRxiv">
        <title>Improved chromosome-level genome assembly for marigold (Tagetes erecta).</title>
        <authorList>
            <person name="Jiang F."/>
            <person name="Yuan L."/>
            <person name="Wang S."/>
            <person name="Wang H."/>
            <person name="Xu D."/>
            <person name="Wang A."/>
            <person name="Fan W."/>
        </authorList>
    </citation>
    <scope>NUCLEOTIDE SEQUENCE</scope>
    <source>
        <strain evidence="1">WSJ</strain>
        <tissue evidence="1">Leaf</tissue>
    </source>
</reference>
<evidence type="ECO:0000313" key="1">
    <source>
        <dbReference type="EMBL" id="KAK1431557.1"/>
    </source>
</evidence>
<organism evidence="1 2">
    <name type="scientific">Tagetes erecta</name>
    <name type="common">African marigold</name>
    <dbReference type="NCBI Taxonomy" id="13708"/>
    <lineage>
        <taxon>Eukaryota</taxon>
        <taxon>Viridiplantae</taxon>
        <taxon>Streptophyta</taxon>
        <taxon>Embryophyta</taxon>
        <taxon>Tracheophyta</taxon>
        <taxon>Spermatophyta</taxon>
        <taxon>Magnoliopsida</taxon>
        <taxon>eudicotyledons</taxon>
        <taxon>Gunneridae</taxon>
        <taxon>Pentapetalae</taxon>
        <taxon>asterids</taxon>
        <taxon>campanulids</taxon>
        <taxon>Asterales</taxon>
        <taxon>Asteraceae</taxon>
        <taxon>Asteroideae</taxon>
        <taxon>Heliantheae alliance</taxon>
        <taxon>Tageteae</taxon>
        <taxon>Tagetes</taxon>
    </lineage>
</organism>
<name>A0AAD8KYK2_TARER</name>
<evidence type="ECO:0000313" key="2">
    <source>
        <dbReference type="Proteomes" id="UP001229421"/>
    </source>
</evidence>
<keyword evidence="2" id="KW-1185">Reference proteome</keyword>
<dbReference type="EMBL" id="JAUHHV010000002">
    <property type="protein sequence ID" value="KAK1431557.1"/>
    <property type="molecule type" value="Genomic_DNA"/>
</dbReference>
<proteinExistence type="predicted"/>
<dbReference type="Proteomes" id="UP001229421">
    <property type="component" value="Unassembled WGS sequence"/>
</dbReference>
<dbReference type="AlphaFoldDB" id="A0AAD8KYK2"/>